<evidence type="ECO:0000313" key="3">
    <source>
        <dbReference type="Proteomes" id="UP000270626"/>
    </source>
</evidence>
<feature type="compositionally biased region" description="Low complexity" evidence="1">
    <location>
        <begin position="33"/>
        <end position="64"/>
    </location>
</feature>
<sequence>MIAGAQGASSAAWGQLQMQQAQRNADQAEQRARALQSQAQAAQQEADQAQNNARELQGSSSAARNDADSARRNVTTMQSLGQVNAGLSELRTQIAEVVAPPPAPAVTPAFTNAEGQVTGTRINVTA</sequence>
<evidence type="ECO:0000256" key="1">
    <source>
        <dbReference type="SAM" id="MobiDB-lite"/>
    </source>
</evidence>
<dbReference type="AlphaFoldDB" id="A0A495W930"/>
<dbReference type="SUPFAM" id="SSF57997">
    <property type="entry name" value="Tropomyosin"/>
    <property type="match status" value="1"/>
</dbReference>
<protein>
    <submittedName>
        <fullName evidence="2">Uncharacterized protein</fullName>
    </submittedName>
</protein>
<reference evidence="2 3" key="1">
    <citation type="submission" date="2018-10" db="EMBL/GenBank/DDBJ databases">
        <title>Genomic Encyclopedia of Type Strains, Phase IV (KMG-IV): sequencing the most valuable type-strain genomes for metagenomic binning, comparative biology and taxonomic classification.</title>
        <authorList>
            <person name="Goeker M."/>
        </authorList>
    </citation>
    <scope>NUCLEOTIDE SEQUENCE [LARGE SCALE GENOMIC DNA]</scope>
    <source>
        <strain evidence="2 3">DSM 23841</strain>
    </source>
</reference>
<gene>
    <name evidence="2" type="ORF">DFR40_2205</name>
</gene>
<accession>A0A495W930</accession>
<feature type="region of interest" description="Disordered" evidence="1">
    <location>
        <begin position="1"/>
        <end position="80"/>
    </location>
</feature>
<dbReference type="EMBL" id="RBXP01000015">
    <property type="protein sequence ID" value="RKT58261.1"/>
    <property type="molecule type" value="Genomic_DNA"/>
</dbReference>
<dbReference type="Proteomes" id="UP000270626">
    <property type="component" value="Unassembled WGS sequence"/>
</dbReference>
<dbReference type="Gene3D" id="1.20.5.340">
    <property type="match status" value="1"/>
</dbReference>
<proteinExistence type="predicted"/>
<evidence type="ECO:0000313" key="2">
    <source>
        <dbReference type="EMBL" id="RKT58261.1"/>
    </source>
</evidence>
<feature type="compositionally biased region" description="Polar residues" evidence="1">
    <location>
        <begin position="16"/>
        <end position="25"/>
    </location>
</feature>
<organism evidence="2 3">
    <name type="scientific">Azonexus fungiphilus</name>
    <dbReference type="NCBI Taxonomy" id="146940"/>
    <lineage>
        <taxon>Bacteria</taxon>
        <taxon>Pseudomonadati</taxon>
        <taxon>Pseudomonadota</taxon>
        <taxon>Betaproteobacteria</taxon>
        <taxon>Rhodocyclales</taxon>
        <taxon>Azonexaceae</taxon>
        <taxon>Azonexus</taxon>
    </lineage>
</organism>
<name>A0A495W930_9RHOO</name>
<keyword evidence="3" id="KW-1185">Reference proteome</keyword>
<feature type="compositionally biased region" description="Low complexity" evidence="1">
    <location>
        <begin position="1"/>
        <end position="15"/>
    </location>
</feature>
<comment type="caution">
    <text evidence="2">The sequence shown here is derived from an EMBL/GenBank/DDBJ whole genome shotgun (WGS) entry which is preliminary data.</text>
</comment>